<name>A0ABW1H417_9ACTN</name>
<dbReference type="InterPro" id="IPR003660">
    <property type="entry name" value="HAMP_dom"/>
</dbReference>
<evidence type="ECO:0000256" key="2">
    <source>
        <dbReference type="ARBA" id="ARBA00022989"/>
    </source>
</evidence>
<proteinExistence type="predicted"/>
<dbReference type="GO" id="GO:0052621">
    <property type="term" value="F:diguanylate cyclase activity"/>
    <property type="evidence" value="ECO:0007669"/>
    <property type="project" value="UniProtKB-EC"/>
</dbReference>
<reference evidence="8" key="1">
    <citation type="journal article" date="2019" name="Int. J. Syst. Evol. Microbiol.">
        <title>The Global Catalogue of Microorganisms (GCM) 10K type strain sequencing project: providing services to taxonomists for standard genome sequencing and annotation.</title>
        <authorList>
            <consortium name="The Broad Institute Genomics Platform"/>
            <consortium name="The Broad Institute Genome Sequencing Center for Infectious Disease"/>
            <person name="Wu L."/>
            <person name="Ma J."/>
        </authorList>
    </citation>
    <scope>NUCLEOTIDE SEQUENCE [LARGE SCALE GENOMIC DNA]</scope>
    <source>
        <strain evidence="8">CGMCC 4.7144</strain>
    </source>
</reference>
<keyword evidence="7" id="KW-0808">Transferase</keyword>
<comment type="caution">
    <text evidence="7">The sequence shown here is derived from an EMBL/GenBank/DDBJ whole genome shotgun (WGS) entry which is preliminary data.</text>
</comment>
<evidence type="ECO:0000259" key="6">
    <source>
        <dbReference type="PROSITE" id="PS50887"/>
    </source>
</evidence>
<keyword evidence="8" id="KW-1185">Reference proteome</keyword>
<dbReference type="PANTHER" id="PTHR45138:SF9">
    <property type="entry name" value="DIGUANYLATE CYCLASE DGCM-RELATED"/>
    <property type="match status" value="1"/>
</dbReference>
<keyword evidence="2 4" id="KW-1133">Transmembrane helix</keyword>
<gene>
    <name evidence="7" type="ORF">ACFQGL_10285</name>
</gene>
<feature type="domain" description="GGDEF" evidence="6">
    <location>
        <begin position="537"/>
        <end position="672"/>
    </location>
</feature>
<dbReference type="SUPFAM" id="SSF158472">
    <property type="entry name" value="HAMP domain-like"/>
    <property type="match status" value="1"/>
</dbReference>
<dbReference type="NCBIfam" id="TIGR00254">
    <property type="entry name" value="GGDEF"/>
    <property type="match status" value="1"/>
</dbReference>
<feature type="compositionally biased region" description="Low complexity" evidence="3">
    <location>
        <begin position="746"/>
        <end position="755"/>
    </location>
</feature>
<organism evidence="7 8">
    <name type="scientific">Micromonospora vulcania</name>
    <dbReference type="NCBI Taxonomy" id="1441873"/>
    <lineage>
        <taxon>Bacteria</taxon>
        <taxon>Bacillati</taxon>
        <taxon>Actinomycetota</taxon>
        <taxon>Actinomycetes</taxon>
        <taxon>Micromonosporales</taxon>
        <taxon>Micromonosporaceae</taxon>
        <taxon>Micromonospora</taxon>
    </lineage>
</organism>
<keyword evidence="1 4" id="KW-0812">Transmembrane</keyword>
<dbReference type="Proteomes" id="UP001596226">
    <property type="component" value="Unassembled WGS sequence"/>
</dbReference>
<dbReference type="Pfam" id="PF00672">
    <property type="entry name" value="HAMP"/>
    <property type="match status" value="1"/>
</dbReference>
<dbReference type="Pfam" id="PF00990">
    <property type="entry name" value="GGDEF"/>
    <property type="match status" value="1"/>
</dbReference>
<dbReference type="PROSITE" id="PS50885">
    <property type="entry name" value="HAMP"/>
    <property type="match status" value="1"/>
</dbReference>
<feature type="transmembrane region" description="Helical" evidence="4">
    <location>
        <begin position="237"/>
        <end position="257"/>
    </location>
</feature>
<keyword evidence="4" id="KW-0472">Membrane</keyword>
<dbReference type="InterPro" id="IPR029016">
    <property type="entry name" value="GAF-like_dom_sf"/>
</dbReference>
<feature type="domain" description="HAMP" evidence="5">
    <location>
        <begin position="261"/>
        <end position="313"/>
    </location>
</feature>
<dbReference type="InterPro" id="IPR003018">
    <property type="entry name" value="GAF"/>
</dbReference>
<dbReference type="PANTHER" id="PTHR45138">
    <property type="entry name" value="REGULATORY COMPONENTS OF SENSORY TRANSDUCTION SYSTEM"/>
    <property type="match status" value="1"/>
</dbReference>
<evidence type="ECO:0000256" key="3">
    <source>
        <dbReference type="SAM" id="MobiDB-lite"/>
    </source>
</evidence>
<evidence type="ECO:0000256" key="4">
    <source>
        <dbReference type="SAM" id="Phobius"/>
    </source>
</evidence>
<keyword evidence="7" id="KW-0548">Nucleotidyltransferase</keyword>
<dbReference type="SMART" id="SM00267">
    <property type="entry name" value="GGDEF"/>
    <property type="match status" value="1"/>
</dbReference>
<evidence type="ECO:0000313" key="8">
    <source>
        <dbReference type="Proteomes" id="UP001596226"/>
    </source>
</evidence>
<dbReference type="SMART" id="SM00304">
    <property type="entry name" value="HAMP"/>
    <property type="match status" value="1"/>
</dbReference>
<dbReference type="CDD" id="cd06225">
    <property type="entry name" value="HAMP"/>
    <property type="match status" value="1"/>
</dbReference>
<dbReference type="CDD" id="cd01949">
    <property type="entry name" value="GGDEF"/>
    <property type="match status" value="1"/>
</dbReference>
<dbReference type="InterPro" id="IPR000160">
    <property type="entry name" value="GGDEF_dom"/>
</dbReference>
<dbReference type="InterPro" id="IPR043128">
    <property type="entry name" value="Rev_trsase/Diguanyl_cyclase"/>
</dbReference>
<sequence length="774" mass="79645">MTLRGRLTAAFLVVVLGPVLLGAFFVASTVTAVDRSRSTERLAVAAATVRTSVDALCQQLRATADAVALTDDPARAAGQLVGRGLAAAVLITDVAGEVTYASPDAPPTPWRDCTSPATAAPDAVGTLAAQVDLRDQAGTLLGTVAAAQLVDPTFVARLAAVTGVAVTLLDGGASAARVTHTTESREVRDAVLAAASTADGERVTETSDGRYVRRTGPSLGQPLALVLSVPSDRPRELYATLAGVVALAGLLAVLTAWRLARVTTRPLAELAGAVDRVAHGDLTARVPVRSRDEVGRLAGAFNRMTRETGSYVAALTSSRDQLRGHLTVLGDTLASTHDLQRILRVILHSAIAATGARAGAVLLVEAGGVLVAQCTEGLDGRLPRGDADEPQALRVPVGVGVVGAVAATGEPQRGRVDPTDAPAGEPRCRTYVAVPFATPGGGTTTTAGGAAEEAGAPAAALGVLALYDRVGADEFDDDDLVTLRTFAGHAAVAVDNVRVHEEAQRLSLTDPLTGLWNYRYLRESIRREVERASRFGRMLSVLALDLDRFKDVNDTYGHAAGDTVLAEFARRVRGEIREVDLAFRQGGEEFVLLLPETDARGAAIVAERLGAAVRETAVALGAYAGPVVVTVSVGIAVYPDHGSTGRAVLGAADDALYAAKAAGRDTYRVAEVRPDASTREIPVPAGAVSPPDGLPRAGRPVQVSREPGGHARSESAAGVPESAPAGPLHARPDPADDPADIDVDAARAGPDAARPGPGGGASSGPHPPRQSRGR</sequence>
<accession>A0ABW1H417</accession>
<dbReference type="Gene3D" id="6.10.340.10">
    <property type="match status" value="1"/>
</dbReference>
<evidence type="ECO:0000256" key="1">
    <source>
        <dbReference type="ARBA" id="ARBA00022692"/>
    </source>
</evidence>
<dbReference type="Pfam" id="PF01590">
    <property type="entry name" value="GAF"/>
    <property type="match status" value="1"/>
</dbReference>
<dbReference type="EC" id="2.7.7.65" evidence="7"/>
<evidence type="ECO:0000313" key="7">
    <source>
        <dbReference type="EMBL" id="MFC5923728.1"/>
    </source>
</evidence>
<evidence type="ECO:0000259" key="5">
    <source>
        <dbReference type="PROSITE" id="PS50885"/>
    </source>
</evidence>
<dbReference type="InterPro" id="IPR029787">
    <property type="entry name" value="Nucleotide_cyclase"/>
</dbReference>
<dbReference type="Gene3D" id="3.30.70.270">
    <property type="match status" value="1"/>
</dbReference>
<dbReference type="SUPFAM" id="SSF55781">
    <property type="entry name" value="GAF domain-like"/>
    <property type="match status" value="1"/>
</dbReference>
<dbReference type="InterPro" id="IPR050469">
    <property type="entry name" value="Diguanylate_Cyclase"/>
</dbReference>
<dbReference type="PROSITE" id="PS50887">
    <property type="entry name" value="GGDEF"/>
    <property type="match status" value="1"/>
</dbReference>
<dbReference type="Gene3D" id="3.30.450.40">
    <property type="match status" value="1"/>
</dbReference>
<dbReference type="RefSeq" id="WP_377508987.1">
    <property type="nucleotide sequence ID" value="NZ_JBHSQS010000005.1"/>
</dbReference>
<protein>
    <submittedName>
        <fullName evidence="7">Diguanylate cyclase</fullName>
        <ecNumber evidence="7">2.7.7.65</ecNumber>
    </submittedName>
</protein>
<dbReference type="EMBL" id="JBHSQS010000005">
    <property type="protein sequence ID" value="MFC5923728.1"/>
    <property type="molecule type" value="Genomic_DNA"/>
</dbReference>
<dbReference type="SUPFAM" id="SSF55073">
    <property type="entry name" value="Nucleotide cyclase"/>
    <property type="match status" value="1"/>
</dbReference>
<dbReference type="SMART" id="SM00065">
    <property type="entry name" value="GAF"/>
    <property type="match status" value="1"/>
</dbReference>
<feature type="region of interest" description="Disordered" evidence="3">
    <location>
        <begin position="673"/>
        <end position="774"/>
    </location>
</feature>